<dbReference type="RefSeq" id="WP_106127822.1">
    <property type="nucleotide sequence ID" value="NZ_PVZG01000008.1"/>
</dbReference>
<evidence type="ECO:0000313" key="3">
    <source>
        <dbReference type="Proteomes" id="UP000239209"/>
    </source>
</evidence>
<keyword evidence="3" id="KW-1185">Reference proteome</keyword>
<accession>A0A2T0S4N8</accession>
<gene>
    <name evidence="2" type="ORF">CLV70_108180</name>
</gene>
<organism evidence="2 3">
    <name type="scientific">Pseudosporangium ferrugineum</name>
    <dbReference type="NCBI Taxonomy" id="439699"/>
    <lineage>
        <taxon>Bacteria</taxon>
        <taxon>Bacillati</taxon>
        <taxon>Actinomycetota</taxon>
        <taxon>Actinomycetes</taxon>
        <taxon>Micromonosporales</taxon>
        <taxon>Micromonosporaceae</taxon>
        <taxon>Pseudosporangium</taxon>
    </lineage>
</organism>
<feature type="compositionally biased region" description="Basic and acidic residues" evidence="1">
    <location>
        <begin position="1"/>
        <end position="11"/>
    </location>
</feature>
<evidence type="ECO:0000256" key="1">
    <source>
        <dbReference type="SAM" id="MobiDB-lite"/>
    </source>
</evidence>
<dbReference type="Proteomes" id="UP000239209">
    <property type="component" value="Unassembled WGS sequence"/>
</dbReference>
<proteinExistence type="predicted"/>
<sequence>MTDASEEHRPNDYGFSGGATAPEPARGSEREEVDGEAIAVPSGDLTGAVSHAIEDATTGDDEER</sequence>
<dbReference type="EMBL" id="PVZG01000008">
    <property type="protein sequence ID" value="PRY28388.1"/>
    <property type="molecule type" value="Genomic_DNA"/>
</dbReference>
<protein>
    <submittedName>
        <fullName evidence="2">Uncharacterized protein</fullName>
    </submittedName>
</protein>
<evidence type="ECO:0000313" key="2">
    <source>
        <dbReference type="EMBL" id="PRY28388.1"/>
    </source>
</evidence>
<feature type="region of interest" description="Disordered" evidence="1">
    <location>
        <begin position="1"/>
        <end position="64"/>
    </location>
</feature>
<name>A0A2T0S4N8_9ACTN</name>
<reference evidence="2 3" key="1">
    <citation type="submission" date="2018-03" db="EMBL/GenBank/DDBJ databases">
        <title>Genomic Encyclopedia of Archaeal and Bacterial Type Strains, Phase II (KMG-II): from individual species to whole genera.</title>
        <authorList>
            <person name="Goeker M."/>
        </authorList>
    </citation>
    <scope>NUCLEOTIDE SEQUENCE [LARGE SCALE GENOMIC DNA]</scope>
    <source>
        <strain evidence="2 3">DSM 45348</strain>
    </source>
</reference>
<comment type="caution">
    <text evidence="2">The sequence shown here is derived from an EMBL/GenBank/DDBJ whole genome shotgun (WGS) entry which is preliminary data.</text>
</comment>
<dbReference type="AlphaFoldDB" id="A0A2T0S4N8"/>
<dbReference type="OrthoDB" id="3402529at2"/>